<dbReference type="Proteomes" id="UP000465810">
    <property type="component" value="Unassembled WGS sequence"/>
</dbReference>
<dbReference type="AlphaFoldDB" id="A0A7X4GH25"/>
<dbReference type="RefSeq" id="WP_160985478.1">
    <property type="nucleotide sequence ID" value="NZ_WVTD01000004.1"/>
</dbReference>
<dbReference type="GO" id="GO:0016462">
    <property type="term" value="F:pyrophosphatase activity"/>
    <property type="evidence" value="ECO:0007669"/>
    <property type="project" value="TreeGrafter"/>
</dbReference>
<reference evidence="2 3" key="1">
    <citation type="submission" date="2019-12" db="EMBL/GenBank/DDBJ databases">
        <authorList>
            <person name="Feng G."/>
            <person name="Zhu H."/>
        </authorList>
    </citation>
    <scope>NUCLEOTIDE SEQUENCE [LARGE SCALE GENOMIC DNA]</scope>
    <source>
        <strain evidence="2 3">FGD1</strain>
    </source>
</reference>
<dbReference type="PANTHER" id="PTHR30005">
    <property type="entry name" value="EXOPOLYPHOSPHATASE"/>
    <property type="match status" value="1"/>
</dbReference>
<organism evidence="2 3">
    <name type="scientific">Novosphingobium silvae</name>
    <dbReference type="NCBI Taxonomy" id="2692619"/>
    <lineage>
        <taxon>Bacteria</taxon>
        <taxon>Pseudomonadati</taxon>
        <taxon>Pseudomonadota</taxon>
        <taxon>Alphaproteobacteria</taxon>
        <taxon>Sphingomonadales</taxon>
        <taxon>Sphingomonadaceae</taxon>
        <taxon>Novosphingobium</taxon>
    </lineage>
</organism>
<sequence length="507" mass="53780">MIGISESSEKRGIIDIGSNTVRLVVYNGPPRAPVVVLNEKVNARLGKDLGRTGAISEKSMRMALSALSRFAALLRLLDVTNVECVATAAARDAANGPEFLDAVRSFGLSPRLLSGEQEARASAAGVIAAFPDARGVAADLGGGSLELVEIDATVPGGVCPGGVTLPFGTLRLPDMRALGAQKFSDAVRSGLAARGWGVDGHHGGRGLPLYIVGGSWRALALQAMRVLDWPVDDPHGFELSASEALRLARIFEKGKLEDPDPRISSSRLATLSDAAALMAHLVGNLHPSKLVFSSWGLREGLLHMQLPEAIQQESPMLASVAAFAESARVDAADAVRIAEWTAPVCRDADADGDLRKAASLLALAAMRTEPNMRTEEARTWAMRKRWIGLDMCGRGMMAMTVHANSGRTEAPPELTRLTAKADLERAVGWGLAVRLCRRLTGGTARGMEASSVLVENGVLVLTLQDPALPLYGPSNCKDVKCLADWLGLAWRVQKADGTLIEDAAPRT</sequence>
<dbReference type="Gene3D" id="3.30.420.40">
    <property type="match status" value="1"/>
</dbReference>
<gene>
    <name evidence="2" type="ORF">GR702_07745</name>
</gene>
<dbReference type="Gene3D" id="3.30.420.150">
    <property type="entry name" value="Exopolyphosphatase. Domain 2"/>
    <property type="match status" value="1"/>
</dbReference>
<evidence type="ECO:0000313" key="3">
    <source>
        <dbReference type="Proteomes" id="UP000465810"/>
    </source>
</evidence>
<keyword evidence="3" id="KW-1185">Reference proteome</keyword>
<accession>A0A7X4GH25</accession>
<dbReference type="InterPro" id="IPR050273">
    <property type="entry name" value="GppA/Ppx_hydrolase"/>
</dbReference>
<dbReference type="CDD" id="cd24052">
    <property type="entry name" value="ASKHA_NBD_HpPPX-GppA-like"/>
    <property type="match status" value="1"/>
</dbReference>
<dbReference type="Gene3D" id="1.10.3210.10">
    <property type="entry name" value="Hypothetical protein af1432"/>
    <property type="match status" value="1"/>
</dbReference>
<dbReference type="Pfam" id="PF02541">
    <property type="entry name" value="Ppx-GppA"/>
    <property type="match status" value="1"/>
</dbReference>
<dbReference type="SUPFAM" id="SSF53067">
    <property type="entry name" value="Actin-like ATPase domain"/>
    <property type="match status" value="2"/>
</dbReference>
<dbReference type="PANTHER" id="PTHR30005:SF0">
    <property type="entry name" value="RETROGRADE REGULATION PROTEIN 2"/>
    <property type="match status" value="1"/>
</dbReference>
<protein>
    <submittedName>
        <fullName evidence="2">Ppx/GppA family phosphatase</fullName>
    </submittedName>
</protein>
<proteinExistence type="predicted"/>
<dbReference type="InterPro" id="IPR043129">
    <property type="entry name" value="ATPase_NBD"/>
</dbReference>
<evidence type="ECO:0000259" key="1">
    <source>
        <dbReference type="Pfam" id="PF02541"/>
    </source>
</evidence>
<comment type="caution">
    <text evidence="2">The sequence shown here is derived from an EMBL/GenBank/DDBJ whole genome shotgun (WGS) entry which is preliminary data.</text>
</comment>
<evidence type="ECO:0000313" key="2">
    <source>
        <dbReference type="EMBL" id="MYL97667.1"/>
    </source>
</evidence>
<dbReference type="EMBL" id="WVTD01000004">
    <property type="protein sequence ID" value="MYL97667.1"/>
    <property type="molecule type" value="Genomic_DNA"/>
</dbReference>
<dbReference type="InterPro" id="IPR003695">
    <property type="entry name" value="Ppx_GppA_N"/>
</dbReference>
<name>A0A7X4GH25_9SPHN</name>
<feature type="domain" description="Ppx/GppA phosphatase N-terminal" evidence="1">
    <location>
        <begin position="33"/>
        <end position="153"/>
    </location>
</feature>